<gene>
    <name evidence="2" type="ORF">LSG31_07160</name>
</gene>
<sequence>MKKMFLTFLLGGVLIGGVSYQAFASTQASPAPSTPPGYGYGQMMNGTSNDYNQMTNAMGNYLNSKDGKQMVQACTNYMEQYKGGNPSTTPKTSSYHLQ</sequence>
<accession>A0ABY4CND5</accession>
<feature type="signal peptide" evidence="1">
    <location>
        <begin position="1"/>
        <end position="24"/>
    </location>
</feature>
<proteinExistence type="predicted"/>
<organism evidence="2 3">
    <name type="scientific">Fodinisporobacter ferrooxydans</name>
    <dbReference type="NCBI Taxonomy" id="2901836"/>
    <lineage>
        <taxon>Bacteria</taxon>
        <taxon>Bacillati</taxon>
        <taxon>Bacillota</taxon>
        <taxon>Bacilli</taxon>
        <taxon>Bacillales</taxon>
        <taxon>Alicyclobacillaceae</taxon>
        <taxon>Fodinisporobacter</taxon>
    </lineage>
</organism>
<feature type="chain" id="PRO_5045464567" evidence="1">
    <location>
        <begin position="25"/>
        <end position="98"/>
    </location>
</feature>
<dbReference type="EMBL" id="CP089291">
    <property type="protein sequence ID" value="UOF92006.1"/>
    <property type="molecule type" value="Genomic_DNA"/>
</dbReference>
<name>A0ABY4CND5_9BACL</name>
<evidence type="ECO:0000256" key="1">
    <source>
        <dbReference type="SAM" id="SignalP"/>
    </source>
</evidence>
<keyword evidence="3" id="KW-1185">Reference proteome</keyword>
<protein>
    <submittedName>
        <fullName evidence="2">Uncharacterized protein</fullName>
    </submittedName>
</protein>
<evidence type="ECO:0000313" key="3">
    <source>
        <dbReference type="Proteomes" id="UP000830167"/>
    </source>
</evidence>
<dbReference type="RefSeq" id="WP_347438688.1">
    <property type="nucleotide sequence ID" value="NZ_CP089291.1"/>
</dbReference>
<dbReference type="Proteomes" id="UP000830167">
    <property type="component" value="Chromosome"/>
</dbReference>
<evidence type="ECO:0000313" key="2">
    <source>
        <dbReference type="EMBL" id="UOF92006.1"/>
    </source>
</evidence>
<reference evidence="2" key="1">
    <citation type="submission" date="2021-12" db="EMBL/GenBank/DDBJ databases">
        <title>Alicyclobacillaceae gen. nov., sp. nov., isolated from chalcocite enrichment system.</title>
        <authorList>
            <person name="Jiang Z."/>
        </authorList>
    </citation>
    <scope>NUCLEOTIDE SEQUENCE</scope>
    <source>
        <strain evidence="2">MYW30-H2</strain>
    </source>
</reference>
<keyword evidence="1" id="KW-0732">Signal</keyword>